<keyword evidence="2" id="KW-1185">Reference proteome</keyword>
<reference evidence="1" key="1">
    <citation type="submission" date="2023-03" db="EMBL/GenBank/DDBJ databases">
        <title>Massive genome expansion in bonnet fungi (Mycena s.s.) driven by repeated elements and novel gene families across ecological guilds.</title>
        <authorList>
            <consortium name="Lawrence Berkeley National Laboratory"/>
            <person name="Harder C.B."/>
            <person name="Miyauchi S."/>
            <person name="Viragh M."/>
            <person name="Kuo A."/>
            <person name="Thoen E."/>
            <person name="Andreopoulos B."/>
            <person name="Lu D."/>
            <person name="Skrede I."/>
            <person name="Drula E."/>
            <person name="Henrissat B."/>
            <person name="Morin E."/>
            <person name="Kohler A."/>
            <person name="Barry K."/>
            <person name="LaButti K."/>
            <person name="Morin E."/>
            <person name="Salamov A."/>
            <person name="Lipzen A."/>
            <person name="Mereny Z."/>
            <person name="Hegedus B."/>
            <person name="Baldrian P."/>
            <person name="Stursova M."/>
            <person name="Weitz H."/>
            <person name="Taylor A."/>
            <person name="Grigoriev I.V."/>
            <person name="Nagy L.G."/>
            <person name="Martin F."/>
            <person name="Kauserud H."/>
        </authorList>
    </citation>
    <scope>NUCLEOTIDE SEQUENCE</scope>
    <source>
        <strain evidence="1">CBHHK067</strain>
    </source>
</reference>
<evidence type="ECO:0000313" key="1">
    <source>
        <dbReference type="EMBL" id="KAJ7652963.1"/>
    </source>
</evidence>
<proteinExistence type="predicted"/>
<sequence>MNWSGDGNYELLSASFSGKTTGNGELIDKLGRRYGEQYIGGFGQCTGVDEKLEEVVAERKGVRSSYQKIRRCTMAAFAVEWGEFLVLFGGLLRRCRAGKWDKVWIRGGRDMESKGLPCAIDMSTAL</sequence>
<organism evidence="1 2">
    <name type="scientific">Mycena rosella</name>
    <name type="common">Pink bonnet</name>
    <name type="synonym">Agaricus rosellus</name>
    <dbReference type="NCBI Taxonomy" id="1033263"/>
    <lineage>
        <taxon>Eukaryota</taxon>
        <taxon>Fungi</taxon>
        <taxon>Dikarya</taxon>
        <taxon>Basidiomycota</taxon>
        <taxon>Agaricomycotina</taxon>
        <taxon>Agaricomycetes</taxon>
        <taxon>Agaricomycetidae</taxon>
        <taxon>Agaricales</taxon>
        <taxon>Marasmiineae</taxon>
        <taxon>Mycenaceae</taxon>
        <taxon>Mycena</taxon>
    </lineage>
</organism>
<evidence type="ECO:0000313" key="2">
    <source>
        <dbReference type="Proteomes" id="UP001221757"/>
    </source>
</evidence>
<comment type="caution">
    <text evidence="1">The sequence shown here is derived from an EMBL/GenBank/DDBJ whole genome shotgun (WGS) entry which is preliminary data.</text>
</comment>
<protein>
    <submittedName>
        <fullName evidence="1">Uncharacterized protein</fullName>
    </submittedName>
</protein>
<dbReference type="Proteomes" id="UP001221757">
    <property type="component" value="Unassembled WGS sequence"/>
</dbReference>
<dbReference type="EMBL" id="JARKIE010000341">
    <property type="protein sequence ID" value="KAJ7652963.1"/>
    <property type="molecule type" value="Genomic_DNA"/>
</dbReference>
<name>A0AAD7CM88_MYCRO</name>
<accession>A0AAD7CM88</accession>
<dbReference type="AlphaFoldDB" id="A0AAD7CM88"/>
<gene>
    <name evidence="1" type="ORF">B0H17DRAFT_1147250</name>
</gene>